<dbReference type="RefSeq" id="WP_109872891.1">
    <property type="nucleotide sequence ID" value="NZ_QGNA01000005.1"/>
</dbReference>
<evidence type="ECO:0000313" key="3">
    <source>
        <dbReference type="EMBL" id="PWS35246.1"/>
    </source>
</evidence>
<dbReference type="OrthoDB" id="7272214at2"/>
<feature type="chain" id="PRO_5016380975" evidence="2">
    <location>
        <begin position="23"/>
        <end position="224"/>
    </location>
</feature>
<feature type="signal peptide" evidence="2">
    <location>
        <begin position="1"/>
        <end position="22"/>
    </location>
</feature>
<feature type="region of interest" description="Disordered" evidence="1">
    <location>
        <begin position="29"/>
        <end position="116"/>
    </location>
</feature>
<keyword evidence="4" id="KW-1185">Reference proteome</keyword>
<proteinExistence type="predicted"/>
<dbReference type="EMBL" id="QGNA01000005">
    <property type="protein sequence ID" value="PWS35246.1"/>
    <property type="molecule type" value="Genomic_DNA"/>
</dbReference>
<evidence type="ECO:0000313" key="4">
    <source>
        <dbReference type="Proteomes" id="UP000245765"/>
    </source>
</evidence>
<keyword evidence="2" id="KW-0732">Signal</keyword>
<evidence type="ECO:0000256" key="1">
    <source>
        <dbReference type="SAM" id="MobiDB-lite"/>
    </source>
</evidence>
<protein>
    <submittedName>
        <fullName evidence="3">Uncharacterized protein</fullName>
    </submittedName>
</protein>
<feature type="compositionally biased region" description="Polar residues" evidence="1">
    <location>
        <begin position="214"/>
        <end position="224"/>
    </location>
</feature>
<reference evidence="4" key="1">
    <citation type="submission" date="2018-05" db="EMBL/GenBank/DDBJ databases">
        <authorList>
            <person name="Du Z."/>
            <person name="Wang X."/>
        </authorList>
    </citation>
    <scope>NUCLEOTIDE SEQUENCE [LARGE SCALE GENOMIC DNA]</scope>
    <source>
        <strain evidence="4">CQN31</strain>
    </source>
</reference>
<feature type="compositionally biased region" description="Polar residues" evidence="1">
    <location>
        <begin position="52"/>
        <end position="68"/>
    </location>
</feature>
<comment type="caution">
    <text evidence="3">The sequence shown here is derived from an EMBL/GenBank/DDBJ whole genome shotgun (WGS) entry which is preliminary data.</text>
</comment>
<feature type="compositionally biased region" description="Polar residues" evidence="1">
    <location>
        <begin position="31"/>
        <end position="43"/>
    </location>
</feature>
<accession>A0A317FCJ0</accession>
<sequence>MKRLLSTTTLATAIAVSAYGLAGAQAVNPGQPGSASGGIQAQHGQPGAAMNQPGSAQRQGATMGQAGSAQHRGGMTGSPSTQGSTLGQTGSTTPSTAGQSGGSASQAGQASRLSEEQIRSALRARGYSDVQGLERDGDNFKVGQAKRYGEEVKDLRVDARTGQVRDEDRLSEDQAKALLRDRGYRDVSRDGDTIRAKAKQGDREVNLRIDARTGTVTRQSGNSG</sequence>
<feature type="compositionally biased region" description="Low complexity" evidence="1">
    <location>
        <begin position="77"/>
        <end position="111"/>
    </location>
</feature>
<gene>
    <name evidence="3" type="ORF">DFH01_23365</name>
</gene>
<evidence type="ECO:0000256" key="2">
    <source>
        <dbReference type="SAM" id="SignalP"/>
    </source>
</evidence>
<dbReference type="AlphaFoldDB" id="A0A317FCJ0"/>
<name>A0A317FCJ0_9PROT</name>
<organism evidence="3 4">
    <name type="scientific">Falsiroseomonas bella</name>
    <dbReference type="NCBI Taxonomy" id="2184016"/>
    <lineage>
        <taxon>Bacteria</taxon>
        <taxon>Pseudomonadati</taxon>
        <taxon>Pseudomonadota</taxon>
        <taxon>Alphaproteobacteria</taxon>
        <taxon>Acetobacterales</taxon>
        <taxon>Roseomonadaceae</taxon>
        <taxon>Falsiroseomonas</taxon>
    </lineage>
</organism>
<dbReference type="Proteomes" id="UP000245765">
    <property type="component" value="Unassembled WGS sequence"/>
</dbReference>
<feature type="region of interest" description="Disordered" evidence="1">
    <location>
        <begin position="205"/>
        <end position="224"/>
    </location>
</feature>